<gene>
    <name evidence="3" type="ORF">EV213_10945</name>
</gene>
<dbReference type="RefSeq" id="WP_133580733.1">
    <property type="nucleotide sequence ID" value="NZ_SNYJ01000009.1"/>
</dbReference>
<dbReference type="PANTHER" id="PTHR45947">
    <property type="entry name" value="SULFOQUINOVOSYL TRANSFERASE SQD2"/>
    <property type="match status" value="1"/>
</dbReference>
<evidence type="ECO:0000259" key="2">
    <source>
        <dbReference type="Pfam" id="PF13579"/>
    </source>
</evidence>
<dbReference type="SUPFAM" id="SSF53756">
    <property type="entry name" value="UDP-Glycosyltransferase/glycogen phosphorylase"/>
    <property type="match status" value="1"/>
</dbReference>
<dbReference type="Proteomes" id="UP000295632">
    <property type="component" value="Unassembled WGS sequence"/>
</dbReference>
<proteinExistence type="predicted"/>
<dbReference type="InterPro" id="IPR028098">
    <property type="entry name" value="Glyco_trans_4-like_N"/>
</dbReference>
<organism evidence="3 4">
    <name type="scientific">Aureibacillus halotolerans</name>
    <dbReference type="NCBI Taxonomy" id="1508390"/>
    <lineage>
        <taxon>Bacteria</taxon>
        <taxon>Bacillati</taxon>
        <taxon>Bacillota</taxon>
        <taxon>Bacilli</taxon>
        <taxon>Bacillales</taxon>
        <taxon>Bacillaceae</taxon>
        <taxon>Aureibacillus</taxon>
    </lineage>
</organism>
<dbReference type="GO" id="GO:0016758">
    <property type="term" value="F:hexosyltransferase activity"/>
    <property type="evidence" value="ECO:0007669"/>
    <property type="project" value="TreeGrafter"/>
</dbReference>
<name>A0A4V3D545_9BACI</name>
<dbReference type="OrthoDB" id="9811902at2"/>
<keyword evidence="3" id="KW-0808">Transferase</keyword>
<protein>
    <submittedName>
        <fullName evidence="3">Glycosyltransferase involved in cell wall biosynthesis</fullName>
    </submittedName>
</protein>
<comment type="caution">
    <text evidence="3">The sequence shown here is derived from an EMBL/GenBank/DDBJ whole genome shotgun (WGS) entry which is preliminary data.</text>
</comment>
<dbReference type="EMBL" id="SNYJ01000009">
    <property type="protein sequence ID" value="TDQ38677.1"/>
    <property type="molecule type" value="Genomic_DNA"/>
</dbReference>
<dbReference type="Pfam" id="PF00534">
    <property type="entry name" value="Glycos_transf_1"/>
    <property type="match status" value="1"/>
</dbReference>
<dbReference type="Gene3D" id="3.40.50.2000">
    <property type="entry name" value="Glycogen Phosphorylase B"/>
    <property type="match status" value="2"/>
</dbReference>
<dbReference type="CDD" id="cd03794">
    <property type="entry name" value="GT4_WbuB-like"/>
    <property type="match status" value="1"/>
</dbReference>
<keyword evidence="4" id="KW-1185">Reference proteome</keyword>
<accession>A0A4V3D545</accession>
<feature type="domain" description="Glycosyl transferase family 1" evidence="1">
    <location>
        <begin position="213"/>
        <end position="382"/>
    </location>
</feature>
<dbReference type="Pfam" id="PF13579">
    <property type="entry name" value="Glyco_trans_4_4"/>
    <property type="match status" value="1"/>
</dbReference>
<feature type="domain" description="Glycosyltransferase subfamily 4-like N-terminal" evidence="2">
    <location>
        <begin position="16"/>
        <end position="197"/>
    </location>
</feature>
<dbReference type="PANTHER" id="PTHR45947:SF3">
    <property type="entry name" value="SULFOQUINOVOSYL TRANSFERASE SQD2"/>
    <property type="match status" value="1"/>
</dbReference>
<evidence type="ECO:0000313" key="3">
    <source>
        <dbReference type="EMBL" id="TDQ38677.1"/>
    </source>
</evidence>
<evidence type="ECO:0000259" key="1">
    <source>
        <dbReference type="Pfam" id="PF00534"/>
    </source>
</evidence>
<evidence type="ECO:0000313" key="4">
    <source>
        <dbReference type="Proteomes" id="UP000295632"/>
    </source>
</evidence>
<sequence length="421" mass="46643">MNILYIHQYFTTRDGATGTRSYEFAKHLVAQGHSVTVITGDAHLKAYMPASDERVARFTMDGIEVVAIRNAYSNYMSTTARIKSFLSFMAKASRLSLQDKNIDVVLATSTPLTVAIPALLRRMWRKTPFVFEVRDLWPEAPIQMGIIRSPIVKKVLKTVEQHTYRKAEHVIALSPGMAKGVTDEGIATEKVTMIPNCSDLSLFDPSKAAAPELQAKYGLEGKFVVVHGGSMGIANGLQCVVEAAAALKRRQDDSVAFLLTGDGKTKPELEEACRREGLDNIHFTGSVPRKDMPDILALADLTLTSFQKVPILATNSPNKFFDAMAAGKPILVNSNGWTRQIVEGCKIGEYVDPDEPEAFADTLQRLKQDPEWLEEMGKRARAVAENDYDRQKLALHVERVLTNAVRPASAHRLKEAQARKF</sequence>
<dbReference type="AlphaFoldDB" id="A0A4V3D545"/>
<dbReference type="InterPro" id="IPR050194">
    <property type="entry name" value="Glycosyltransferase_grp1"/>
</dbReference>
<reference evidence="3 4" key="1">
    <citation type="submission" date="2019-03" db="EMBL/GenBank/DDBJ databases">
        <title>Genomic Encyclopedia of Type Strains, Phase IV (KMG-IV): sequencing the most valuable type-strain genomes for metagenomic binning, comparative biology and taxonomic classification.</title>
        <authorList>
            <person name="Goeker M."/>
        </authorList>
    </citation>
    <scope>NUCLEOTIDE SEQUENCE [LARGE SCALE GENOMIC DNA]</scope>
    <source>
        <strain evidence="3 4">DSM 28697</strain>
    </source>
</reference>
<dbReference type="InterPro" id="IPR001296">
    <property type="entry name" value="Glyco_trans_1"/>
</dbReference>